<gene>
    <name evidence="6" type="ORF">N0V87_007821</name>
</gene>
<dbReference type="Gene3D" id="1.20.58.340">
    <property type="entry name" value="Magnesium transport protein CorA, transmembrane region"/>
    <property type="match status" value="1"/>
</dbReference>
<evidence type="ECO:0000256" key="5">
    <source>
        <dbReference type="SAM" id="Phobius"/>
    </source>
</evidence>
<feature type="transmembrane region" description="Helical" evidence="5">
    <location>
        <begin position="166"/>
        <end position="186"/>
    </location>
</feature>
<dbReference type="GO" id="GO:0015087">
    <property type="term" value="F:cobalt ion transmembrane transporter activity"/>
    <property type="evidence" value="ECO:0007669"/>
    <property type="project" value="TreeGrafter"/>
</dbReference>
<dbReference type="GO" id="GO:0050897">
    <property type="term" value="F:cobalt ion binding"/>
    <property type="evidence" value="ECO:0007669"/>
    <property type="project" value="TreeGrafter"/>
</dbReference>
<accession>A0A9W9BXN1</accession>
<organism evidence="6 7">
    <name type="scientific">Didymella glomerata</name>
    <dbReference type="NCBI Taxonomy" id="749621"/>
    <lineage>
        <taxon>Eukaryota</taxon>
        <taxon>Fungi</taxon>
        <taxon>Dikarya</taxon>
        <taxon>Ascomycota</taxon>
        <taxon>Pezizomycotina</taxon>
        <taxon>Dothideomycetes</taxon>
        <taxon>Pleosporomycetidae</taxon>
        <taxon>Pleosporales</taxon>
        <taxon>Pleosporineae</taxon>
        <taxon>Didymellaceae</taxon>
        <taxon>Didymella</taxon>
    </lineage>
</organism>
<evidence type="ECO:0000313" key="6">
    <source>
        <dbReference type="EMBL" id="KAJ4333184.1"/>
    </source>
</evidence>
<evidence type="ECO:0000256" key="2">
    <source>
        <dbReference type="ARBA" id="ARBA00022692"/>
    </source>
</evidence>
<evidence type="ECO:0000256" key="1">
    <source>
        <dbReference type="ARBA" id="ARBA00004651"/>
    </source>
</evidence>
<dbReference type="InterPro" id="IPR045863">
    <property type="entry name" value="CorA_TM1_TM2"/>
</dbReference>
<name>A0A9W9BXN1_9PLEO</name>
<dbReference type="PANTHER" id="PTHR46494:SF1">
    <property type="entry name" value="CORA FAMILY METAL ION TRANSPORTER (EUROFUNG)"/>
    <property type="match status" value="1"/>
</dbReference>
<comment type="subcellular location">
    <subcellularLocation>
        <location evidence="1">Cell membrane</location>
        <topology evidence="1">Multi-pass membrane protein</topology>
    </subcellularLocation>
</comment>
<dbReference type="OrthoDB" id="3231000at2759"/>
<keyword evidence="3 5" id="KW-1133">Transmembrane helix</keyword>
<dbReference type="Pfam" id="PF01544">
    <property type="entry name" value="CorA"/>
    <property type="match status" value="1"/>
</dbReference>
<dbReference type="SUPFAM" id="SSF144083">
    <property type="entry name" value="Magnesium transport protein CorA, transmembrane region"/>
    <property type="match status" value="1"/>
</dbReference>
<dbReference type="GO" id="GO:0015095">
    <property type="term" value="F:magnesium ion transmembrane transporter activity"/>
    <property type="evidence" value="ECO:0007669"/>
    <property type="project" value="TreeGrafter"/>
</dbReference>
<evidence type="ECO:0000313" key="7">
    <source>
        <dbReference type="Proteomes" id="UP001140562"/>
    </source>
</evidence>
<dbReference type="GO" id="GO:0005886">
    <property type="term" value="C:plasma membrane"/>
    <property type="evidence" value="ECO:0007669"/>
    <property type="project" value="UniProtKB-SubCell"/>
</dbReference>
<keyword evidence="2 5" id="KW-0812">Transmembrane</keyword>
<dbReference type="AlphaFoldDB" id="A0A9W9BXN1"/>
<protein>
    <submittedName>
        <fullName evidence="6">Uncharacterized protein</fullName>
    </submittedName>
</protein>
<evidence type="ECO:0000256" key="3">
    <source>
        <dbReference type="ARBA" id="ARBA00022989"/>
    </source>
</evidence>
<sequence>MGKMTLAFPWFEAVSGHKIEPQCLTCPTLFTVCAEWLVVCDYINARLSQVEWELERPEVFRSKGDMIESSLNRLLTWRRLLPVFREMVEETLEQSIPAAVRLTKLASKHDKEAEIFDDVREDYERVKRLLGELQNRVGRLSDHIDSELSIQNANQSLEENHSLARLSWLATIFIPATFIAGLFSMSNDLTAQLTTFKVYFSVALPTTALIMLFVWALNSKYWKDWRTKREKNKLEASAATEKSKLKSKG</sequence>
<dbReference type="EMBL" id="JAPEUV010000100">
    <property type="protein sequence ID" value="KAJ4333184.1"/>
    <property type="molecule type" value="Genomic_DNA"/>
</dbReference>
<dbReference type="PANTHER" id="PTHR46494">
    <property type="entry name" value="CORA FAMILY METAL ION TRANSPORTER (EUROFUNG)"/>
    <property type="match status" value="1"/>
</dbReference>
<comment type="caution">
    <text evidence="6">The sequence shown here is derived from an EMBL/GenBank/DDBJ whole genome shotgun (WGS) entry which is preliminary data.</text>
</comment>
<keyword evidence="7" id="KW-1185">Reference proteome</keyword>
<dbReference type="GO" id="GO:0000287">
    <property type="term" value="F:magnesium ion binding"/>
    <property type="evidence" value="ECO:0007669"/>
    <property type="project" value="TreeGrafter"/>
</dbReference>
<feature type="transmembrane region" description="Helical" evidence="5">
    <location>
        <begin position="198"/>
        <end position="218"/>
    </location>
</feature>
<reference evidence="6" key="1">
    <citation type="submission" date="2022-10" db="EMBL/GenBank/DDBJ databases">
        <title>Tapping the CABI collections for fungal endophytes: first genome assemblies for Collariella, Neodidymelliopsis, Ascochyta clinopodiicola, Didymella pomorum, Didymosphaeria variabile, Neocosmospora piperis and Neocucurbitaria cava.</title>
        <authorList>
            <person name="Hill R."/>
        </authorList>
    </citation>
    <scope>NUCLEOTIDE SEQUENCE</scope>
    <source>
        <strain evidence="6">IMI 360193</strain>
    </source>
</reference>
<evidence type="ECO:0000256" key="4">
    <source>
        <dbReference type="ARBA" id="ARBA00023136"/>
    </source>
</evidence>
<proteinExistence type="predicted"/>
<keyword evidence="4 5" id="KW-0472">Membrane</keyword>
<dbReference type="Proteomes" id="UP001140562">
    <property type="component" value="Unassembled WGS sequence"/>
</dbReference>
<dbReference type="InterPro" id="IPR002523">
    <property type="entry name" value="MgTranspt_CorA/ZnTranspt_ZntB"/>
</dbReference>